<dbReference type="SUPFAM" id="SSF144091">
    <property type="entry name" value="Rhomboid-like"/>
    <property type="match status" value="1"/>
</dbReference>
<dbReference type="InterPro" id="IPR022764">
    <property type="entry name" value="Peptidase_S54_rhomboid_dom"/>
</dbReference>
<dbReference type="InParanoid" id="K1VNS3"/>
<evidence type="ECO:0000256" key="8">
    <source>
        <dbReference type="SAM" id="Phobius"/>
    </source>
</evidence>
<keyword evidence="11" id="KW-1185">Reference proteome</keyword>
<name>K1VNS3_TRIAC</name>
<dbReference type="PANTHER" id="PTHR43731">
    <property type="entry name" value="RHOMBOID PROTEASE"/>
    <property type="match status" value="1"/>
</dbReference>
<dbReference type="GO" id="GO:0004252">
    <property type="term" value="F:serine-type endopeptidase activity"/>
    <property type="evidence" value="ECO:0007669"/>
    <property type="project" value="InterPro"/>
</dbReference>
<proteinExistence type="inferred from homology"/>
<evidence type="ECO:0000256" key="4">
    <source>
        <dbReference type="ARBA" id="ARBA00022801"/>
    </source>
</evidence>
<evidence type="ECO:0000313" key="10">
    <source>
        <dbReference type="EMBL" id="EKD02271.1"/>
    </source>
</evidence>
<keyword evidence="3 8" id="KW-0812">Transmembrane</keyword>
<gene>
    <name evidence="10" type="ORF">A1Q2_03418</name>
</gene>
<dbReference type="InterPro" id="IPR035952">
    <property type="entry name" value="Rhomboid-like_sf"/>
</dbReference>
<dbReference type="Gene3D" id="1.20.1540.10">
    <property type="entry name" value="Rhomboid-like"/>
    <property type="match status" value="1"/>
</dbReference>
<organism evidence="10 11">
    <name type="scientific">Trichosporon asahii var. asahii (strain CBS 8904)</name>
    <name type="common">Yeast</name>
    <dbReference type="NCBI Taxonomy" id="1220162"/>
    <lineage>
        <taxon>Eukaryota</taxon>
        <taxon>Fungi</taxon>
        <taxon>Dikarya</taxon>
        <taxon>Basidiomycota</taxon>
        <taxon>Agaricomycotina</taxon>
        <taxon>Tremellomycetes</taxon>
        <taxon>Trichosporonales</taxon>
        <taxon>Trichosporonaceae</taxon>
        <taxon>Trichosporon</taxon>
    </lineage>
</organism>
<reference evidence="10 11" key="1">
    <citation type="journal article" date="2012" name="Eukaryot. Cell">
        <title>Genome sequence of the Trichosporon asahii environmental strain CBS 8904.</title>
        <authorList>
            <person name="Yang R.Y."/>
            <person name="Li H.T."/>
            <person name="Zhu H."/>
            <person name="Zhou G.P."/>
            <person name="Wang M."/>
            <person name="Wang L."/>
        </authorList>
    </citation>
    <scope>NUCLEOTIDE SEQUENCE [LARGE SCALE GENOMIC DNA]</scope>
    <source>
        <strain evidence="10 11">CBS 8904</strain>
    </source>
</reference>
<dbReference type="EMBL" id="AMBO01000294">
    <property type="protein sequence ID" value="EKD02271.1"/>
    <property type="molecule type" value="Genomic_DNA"/>
</dbReference>
<sequence>MSLRLFPGLLGRISAAARCTPTPTPARTLQSARGFASRSGPRLDSKQFFTPLRRPAAPGASGAAGSGKVGWKGLGVGGLFKRAFGTTKPTQIIRTQWTQNQRRGGPRPTWWRKLQWRLNSIPPQYLTITILAINIAVFLGWQYAINTYERFGDPSAYYTMLKNFILNVPNMQAGRIWVLITSCFSHMTTTHILVNSIGLWFAGPAVASILGTSGYLLFYLGAGIFSALTSLWWQNRKPGWTIGSEGASGAIYGCMAFFGTMFPKATFLLFFVIPMPAWALLSGVFVWDAWRMVYDPASKIDGAGHIGGIIAGVVTALVCKRRYRRMW</sequence>
<feature type="transmembrane region" description="Helical" evidence="8">
    <location>
        <begin position="267"/>
        <end position="290"/>
    </location>
</feature>
<comment type="caution">
    <text evidence="10">The sequence shown here is derived from an EMBL/GenBank/DDBJ whole genome shotgun (WGS) entry which is preliminary data.</text>
</comment>
<dbReference type="OMA" id="WMENTAG"/>
<evidence type="ECO:0000256" key="1">
    <source>
        <dbReference type="ARBA" id="ARBA00004141"/>
    </source>
</evidence>
<dbReference type="Pfam" id="PF01694">
    <property type="entry name" value="Rhomboid"/>
    <property type="match status" value="1"/>
</dbReference>
<feature type="region of interest" description="Disordered" evidence="7">
    <location>
        <begin position="21"/>
        <end position="41"/>
    </location>
</feature>
<evidence type="ECO:0000259" key="9">
    <source>
        <dbReference type="Pfam" id="PF01694"/>
    </source>
</evidence>
<dbReference type="AlphaFoldDB" id="K1VNS3"/>
<evidence type="ECO:0000256" key="7">
    <source>
        <dbReference type="SAM" id="MobiDB-lite"/>
    </source>
</evidence>
<dbReference type="STRING" id="1220162.K1VNS3"/>
<evidence type="ECO:0000256" key="3">
    <source>
        <dbReference type="ARBA" id="ARBA00022692"/>
    </source>
</evidence>
<feature type="domain" description="Peptidase S54 rhomboid" evidence="9">
    <location>
        <begin position="174"/>
        <end position="320"/>
    </location>
</feature>
<dbReference type="Proteomes" id="UP000006757">
    <property type="component" value="Unassembled WGS sequence"/>
</dbReference>
<dbReference type="HOGENOM" id="CLU_055068_7_2_1"/>
<dbReference type="GO" id="GO:0016020">
    <property type="term" value="C:membrane"/>
    <property type="evidence" value="ECO:0007669"/>
    <property type="project" value="UniProtKB-SubCell"/>
</dbReference>
<evidence type="ECO:0000313" key="11">
    <source>
        <dbReference type="Proteomes" id="UP000006757"/>
    </source>
</evidence>
<feature type="transmembrane region" description="Helical" evidence="8">
    <location>
        <begin position="302"/>
        <end position="319"/>
    </location>
</feature>
<keyword evidence="5 8" id="KW-1133">Transmembrane helix</keyword>
<evidence type="ECO:0000256" key="5">
    <source>
        <dbReference type="ARBA" id="ARBA00022989"/>
    </source>
</evidence>
<keyword evidence="4" id="KW-0378">Hydrolase</keyword>
<dbReference type="PANTHER" id="PTHR43731:SF14">
    <property type="entry name" value="PRESENILIN-ASSOCIATED RHOMBOID-LIKE PROTEIN, MITOCHONDRIAL"/>
    <property type="match status" value="1"/>
</dbReference>
<comment type="similarity">
    <text evidence="2">Belongs to the peptidase S54 family.</text>
</comment>
<dbReference type="FunCoup" id="K1VNS3">
    <property type="interactions" value="278"/>
</dbReference>
<evidence type="ECO:0000256" key="6">
    <source>
        <dbReference type="ARBA" id="ARBA00023136"/>
    </source>
</evidence>
<dbReference type="GO" id="GO:0006465">
    <property type="term" value="P:signal peptide processing"/>
    <property type="evidence" value="ECO:0007669"/>
    <property type="project" value="TreeGrafter"/>
</dbReference>
<dbReference type="OrthoDB" id="418595at2759"/>
<comment type="subcellular location">
    <subcellularLocation>
        <location evidence="1">Membrane</location>
        <topology evidence="1">Multi-pass membrane protein</topology>
    </subcellularLocation>
</comment>
<accession>K1VNS3</accession>
<protein>
    <recommendedName>
        <fullName evidence="9">Peptidase S54 rhomboid domain-containing protein</fullName>
    </recommendedName>
</protein>
<dbReference type="InterPro" id="IPR050925">
    <property type="entry name" value="Rhomboid_protease_S54"/>
</dbReference>
<keyword evidence="6 8" id="KW-0472">Membrane</keyword>
<feature type="transmembrane region" description="Helical" evidence="8">
    <location>
        <begin position="125"/>
        <end position="145"/>
    </location>
</feature>
<evidence type="ECO:0000256" key="2">
    <source>
        <dbReference type="ARBA" id="ARBA00009045"/>
    </source>
</evidence>
<feature type="transmembrane region" description="Helical" evidence="8">
    <location>
        <begin position="239"/>
        <end position="260"/>
    </location>
</feature>
<dbReference type="eggNOG" id="KOG2980">
    <property type="taxonomic scope" value="Eukaryota"/>
</dbReference>